<name>A0A1H3KHT5_9PSED</name>
<dbReference type="RefSeq" id="WP_069786745.1">
    <property type="nucleotide sequence ID" value="NZ_FNOX01000004.1"/>
</dbReference>
<dbReference type="Proteomes" id="UP000182902">
    <property type="component" value="Unassembled WGS sequence"/>
</dbReference>
<evidence type="ECO:0000259" key="1">
    <source>
        <dbReference type="Pfam" id="PF12571"/>
    </source>
</evidence>
<feature type="domain" description="Phage tail fibre protein N-terminal" evidence="1">
    <location>
        <begin position="3"/>
        <end position="156"/>
    </location>
</feature>
<organism evidence="2 3">
    <name type="scientific">Pseudomonas salomonii</name>
    <dbReference type="NCBI Taxonomy" id="191391"/>
    <lineage>
        <taxon>Bacteria</taxon>
        <taxon>Pseudomonadati</taxon>
        <taxon>Pseudomonadota</taxon>
        <taxon>Gammaproteobacteria</taxon>
        <taxon>Pseudomonadales</taxon>
        <taxon>Pseudomonadaceae</taxon>
        <taxon>Pseudomonas</taxon>
    </lineage>
</organism>
<dbReference type="Pfam" id="PF12571">
    <property type="entry name" value="Phage_tail_fib"/>
    <property type="match status" value="1"/>
</dbReference>
<dbReference type="AlphaFoldDB" id="A0A1H3KHT5"/>
<proteinExistence type="predicted"/>
<accession>A0A1H3KHT5</accession>
<evidence type="ECO:0000313" key="3">
    <source>
        <dbReference type="Proteomes" id="UP000182902"/>
    </source>
</evidence>
<protein>
    <submittedName>
        <fullName evidence="2">Phage tail-collar fibre protein</fullName>
    </submittedName>
</protein>
<reference evidence="2 3" key="1">
    <citation type="submission" date="2016-10" db="EMBL/GenBank/DDBJ databases">
        <authorList>
            <person name="de Groot N.N."/>
        </authorList>
    </citation>
    <scope>NUCLEOTIDE SEQUENCE [LARGE SCALE GENOMIC DNA]</scope>
    <source>
        <strain evidence="2 3">ICMP 14252</strain>
    </source>
</reference>
<evidence type="ECO:0000313" key="2">
    <source>
        <dbReference type="EMBL" id="SDY51600.1"/>
    </source>
</evidence>
<sequence length="780" mass="83788">MGASITLAGESLIAQKLGAQQTLSVARFILANVPGLDPNAAVDRKAGKPLPAHIVGTYEVTQSGFVNPNQVVYSLMLGSDVGDFDFNWIGLETSENALLAVAYLPVQQKRRNIPPLQLGNNVTRNFLVVFDGAQALTGIKIDASTWQHDFTVRLIGMDERERLSNRDVYGRACFQSGAFELEKVGDDYRLKPGIAYVEGIRLERKSVQGVVVPSIPNTAWLDVSLQRELSDVVGTYQVVFGAGKQDYADSAGVRHYVVPLADLPTTSVVNDLRAVEPIAGELIKHLAARTGDYPGLRARSTTKDDVGLDQIPNAISNDPAADDPWVLATTRMVQAVRANLYAGIKALIDGTTAAGKAVKLATARTFKFSGAATGSATFDGSADAEIALTLADTGVTPGPYTKVAVNAKGLVFAGSNPTTLGGYGITDSYTKTEVMNGFVKQGGGIGQTFNRVWIGWSAIGLKATVDELDLGRIWTEYSFNPNTKADKANSLAGYGIKDAYTIDQANQQINYRVIRDSITYAGFAGNDANLPYFRRESDNQVYYLQPRLGFTPIQQGTGVGQSTNTVKIGWAPNVGLKLTVDTSDQGTFWYSGNFNPDEKANKGTSLAAYGITNAYTIEQTNQQLLLRTVGDSVSTVGFASGNPIYPYFRHKENGQVYYLQTQIGFTPVEQGGGAGQAPNKIKYGWDNQGRGMRTQVDSSDMGLQWGEMNFYRPDGNNFMPVGVTGTSVQLPAGGSWCYSLMHYYVGGQGVVGKSGHAPGGTVISFSGGATIYGFAWRYAP</sequence>
<gene>
    <name evidence="2" type="ORF">SAMN05216247_10495</name>
</gene>
<dbReference type="InterPro" id="IPR022225">
    <property type="entry name" value="Phage_tail_fibre_N"/>
</dbReference>
<dbReference type="EMBL" id="FNOX01000004">
    <property type="protein sequence ID" value="SDY51600.1"/>
    <property type="molecule type" value="Genomic_DNA"/>
</dbReference>